<name>A0A3G6JA43_9CORY</name>
<dbReference type="SMART" id="SM00641">
    <property type="entry name" value="Glyco_25"/>
    <property type="match status" value="1"/>
</dbReference>
<accession>A0A3G6JA43</accession>
<dbReference type="RefSeq" id="WP_245992136.1">
    <property type="nucleotide sequence ID" value="NZ_CP033896.1"/>
</dbReference>
<dbReference type="EMBL" id="CP033896">
    <property type="protein sequence ID" value="AZA14653.1"/>
    <property type="molecule type" value="Genomic_DNA"/>
</dbReference>
<reference evidence="5 6" key="1">
    <citation type="submission" date="2018-11" db="EMBL/GenBank/DDBJ databases">
        <authorList>
            <person name="Kleinhagauer T."/>
            <person name="Glaeser S.P."/>
            <person name="Spergser J."/>
            <person name="Ruckert C."/>
            <person name="Kaempfer P."/>
            <person name="Busse H.-J."/>
        </authorList>
    </citation>
    <scope>NUCLEOTIDE SEQUENCE [LARGE SCALE GENOMIC DNA]</scope>
    <source>
        <strain evidence="5 6">200CH</strain>
    </source>
</reference>
<dbReference type="Pfam" id="PF01183">
    <property type="entry name" value="Glyco_hydro_25"/>
    <property type="match status" value="1"/>
</dbReference>
<dbReference type="Proteomes" id="UP000269019">
    <property type="component" value="Chromosome"/>
</dbReference>
<evidence type="ECO:0000313" key="5">
    <source>
        <dbReference type="EMBL" id="AZA14653.1"/>
    </source>
</evidence>
<dbReference type="PANTHER" id="PTHR34135">
    <property type="entry name" value="LYSOZYME"/>
    <property type="match status" value="1"/>
</dbReference>
<sequence precursor="true">MEFLWGKSAAAPTRRTVAVVMTAVVTVIALVAGLTNASRVGAFEGDYPTGPDVASWQHVGGAAIDWSQVKYAGNNFAFVKATEGLGYVNPYFIADSKQAAANGLIVGSYHYARPSQSATLQAKEYAAALVAQPQPSLPPVLDLEVDEGLSPSQLTAWTQEFLTELQTLTGRKPIVYTYRYFWQHNMANTTSFTNYPLWLAAYQETVPTDIPGGWNYMTFWQQSDKAKIPGIVGVADFNYFNGSPSQLDDFVAGLDLPLGTLIEGTISPDRVIGTAMELKAFGENNRELVGAILAVAAGVIGIGALVTFARSQGLDLGPANAIADLVQSLLASGNLPIGDLQTMAAEGDFTIGDLMILLQNAQKLATEVERAKAALD</sequence>
<dbReference type="GO" id="GO:0016052">
    <property type="term" value="P:carbohydrate catabolic process"/>
    <property type="evidence" value="ECO:0007669"/>
    <property type="project" value="TreeGrafter"/>
</dbReference>
<dbReference type="InterPro" id="IPR002053">
    <property type="entry name" value="Glyco_hydro_25"/>
</dbReference>
<dbReference type="InterPro" id="IPR018077">
    <property type="entry name" value="Glyco_hydro_fam25_subgr"/>
</dbReference>
<keyword evidence="4" id="KW-1133">Transmembrane helix</keyword>
<keyword evidence="6" id="KW-1185">Reference proteome</keyword>
<evidence type="ECO:0000256" key="3">
    <source>
        <dbReference type="ARBA" id="ARBA00023295"/>
    </source>
</evidence>
<dbReference type="PANTHER" id="PTHR34135:SF2">
    <property type="entry name" value="LYSOZYME"/>
    <property type="match status" value="1"/>
</dbReference>
<dbReference type="GO" id="GO:0003796">
    <property type="term" value="F:lysozyme activity"/>
    <property type="evidence" value="ECO:0007669"/>
    <property type="project" value="UniProtKB-EC"/>
</dbReference>
<dbReference type="Gene3D" id="3.20.20.80">
    <property type="entry name" value="Glycosidases"/>
    <property type="match status" value="1"/>
</dbReference>
<comment type="similarity">
    <text evidence="1">Belongs to the glycosyl hydrolase 25 family.</text>
</comment>
<dbReference type="GO" id="GO:0009253">
    <property type="term" value="P:peptidoglycan catabolic process"/>
    <property type="evidence" value="ECO:0007669"/>
    <property type="project" value="InterPro"/>
</dbReference>
<keyword evidence="4" id="KW-0472">Membrane</keyword>
<dbReference type="PROSITE" id="PS51904">
    <property type="entry name" value="GLYCOSYL_HYDROL_F25_2"/>
    <property type="match status" value="1"/>
</dbReference>
<dbReference type="AlphaFoldDB" id="A0A3G6JA43"/>
<dbReference type="InterPro" id="IPR017853">
    <property type="entry name" value="GH"/>
</dbReference>
<keyword evidence="3 5" id="KW-0326">Glycosidase</keyword>
<keyword evidence="4" id="KW-0812">Transmembrane</keyword>
<proteinExistence type="inferred from homology"/>
<dbReference type="EC" id="3.2.1.17" evidence="5"/>
<dbReference type="CDD" id="cd00599">
    <property type="entry name" value="GH25_muramidase"/>
    <property type="match status" value="1"/>
</dbReference>
<evidence type="ECO:0000256" key="1">
    <source>
        <dbReference type="ARBA" id="ARBA00010646"/>
    </source>
</evidence>
<gene>
    <name evidence="5" type="primary">acm</name>
    <name evidence="5" type="ORF">CCHOA_11410</name>
</gene>
<dbReference type="GO" id="GO:0016998">
    <property type="term" value="P:cell wall macromolecule catabolic process"/>
    <property type="evidence" value="ECO:0007669"/>
    <property type="project" value="InterPro"/>
</dbReference>
<evidence type="ECO:0000313" key="6">
    <source>
        <dbReference type="Proteomes" id="UP000269019"/>
    </source>
</evidence>
<keyword evidence="2 5" id="KW-0378">Hydrolase</keyword>
<dbReference type="KEGG" id="ccho:CCHOA_11410"/>
<dbReference type="SUPFAM" id="SSF51445">
    <property type="entry name" value="(Trans)glycosidases"/>
    <property type="match status" value="1"/>
</dbReference>
<evidence type="ECO:0000256" key="4">
    <source>
        <dbReference type="SAM" id="Phobius"/>
    </source>
</evidence>
<organism evidence="5 6">
    <name type="scientific">Corynebacterium choanae</name>
    <dbReference type="NCBI Taxonomy" id="1862358"/>
    <lineage>
        <taxon>Bacteria</taxon>
        <taxon>Bacillati</taxon>
        <taxon>Actinomycetota</taxon>
        <taxon>Actinomycetes</taxon>
        <taxon>Mycobacteriales</taxon>
        <taxon>Corynebacteriaceae</taxon>
        <taxon>Corynebacterium</taxon>
    </lineage>
</organism>
<evidence type="ECO:0000256" key="2">
    <source>
        <dbReference type="ARBA" id="ARBA00022801"/>
    </source>
</evidence>
<protein>
    <submittedName>
        <fullName evidence="5">Lysozyme M1</fullName>
        <ecNumber evidence="5">3.2.1.17</ecNumber>
    </submittedName>
</protein>
<feature type="transmembrane region" description="Helical" evidence="4">
    <location>
        <begin position="288"/>
        <end position="309"/>
    </location>
</feature>